<dbReference type="EMBL" id="CP017831">
    <property type="protein sequence ID" value="AOZ95514.1"/>
    <property type="molecule type" value="Genomic_DNA"/>
</dbReference>
<gene>
    <name evidence="1" type="ORF">bhn_I0480</name>
</gene>
<evidence type="ECO:0000313" key="2">
    <source>
        <dbReference type="Proteomes" id="UP000179284"/>
    </source>
</evidence>
<dbReference type="SUPFAM" id="SSF52266">
    <property type="entry name" value="SGNH hydrolase"/>
    <property type="match status" value="1"/>
</dbReference>
<evidence type="ECO:0000313" key="1">
    <source>
        <dbReference type="EMBL" id="AOZ95514.1"/>
    </source>
</evidence>
<keyword evidence="2" id="KW-1185">Reference proteome</keyword>
<dbReference type="AlphaFoldDB" id="A0A1D9NZB8"/>
<dbReference type="RefSeq" id="WP_071175285.1">
    <property type="nucleotide sequence ID" value="NZ_CP017831.1"/>
</dbReference>
<organism evidence="1 2">
    <name type="scientific">Butyrivibrio hungatei</name>
    <dbReference type="NCBI Taxonomy" id="185008"/>
    <lineage>
        <taxon>Bacteria</taxon>
        <taxon>Bacillati</taxon>
        <taxon>Bacillota</taxon>
        <taxon>Clostridia</taxon>
        <taxon>Lachnospirales</taxon>
        <taxon>Lachnospiraceae</taxon>
        <taxon>Butyrivibrio</taxon>
    </lineage>
</organism>
<proteinExistence type="predicted"/>
<reference evidence="2" key="1">
    <citation type="submission" date="2016-10" db="EMBL/GenBank/DDBJ databases">
        <title>The complete genome sequence of the rumen bacterium Butyrivibrio hungatei MB2003.</title>
        <authorList>
            <person name="Palevich N."/>
            <person name="Kelly W.J."/>
            <person name="Leahy S.C."/>
            <person name="Altermann E."/>
            <person name="Rakonjac J."/>
            <person name="Attwood G.T."/>
        </authorList>
    </citation>
    <scope>NUCLEOTIDE SEQUENCE [LARGE SCALE GENOMIC DNA]</scope>
    <source>
        <strain evidence="2">MB2003</strain>
    </source>
</reference>
<evidence type="ECO:0008006" key="3">
    <source>
        <dbReference type="Google" id="ProtNLM"/>
    </source>
</evidence>
<name>A0A1D9NZB8_9FIRM</name>
<dbReference type="InterPro" id="IPR036514">
    <property type="entry name" value="SGNH_hydro_sf"/>
</dbReference>
<dbReference type="Gene3D" id="3.40.50.1110">
    <property type="entry name" value="SGNH hydrolase"/>
    <property type="match status" value="1"/>
</dbReference>
<sequence>MKRRIKRILECVFTVVVLVAILAATTRVFERKSSIYKLNQFFENKKDFDVLFLGTSHMMNDVMPMELWDEYGITSFNLAGQDSQIATDYWILMNALDYASPKVVVIDCDGISSNLKASDNYEYIHFSFDGFPLSMNKIKAAIDLTNDEEHDRRVESGLTADANEKRDPIGIIWNYSVYHSRWKELTEGDFNNTYSSEMGAESRVQIAIPNEIIYVDANEKLDEETTSMVYLQKIIDECSKRGIKIVLTYLPYPASHDDWVEANSVNDVADRNGVQYINFLREDIVDYEIDCYDENSHLNPAGAKKVTAYLGDVLRSDYQLEDHREDSAFAKWKDMYQEYFEYKNKRLKEQEGLDQYLMMLADNDYEVSICVGDDKVYSDPIYNKVVANCNIIDDDSMQVTEGQIKVKVIDAKSKEVVDEAVFAILDAGTDTQSSVTNDIWINSLAIKIEEE</sequence>
<dbReference type="Proteomes" id="UP000179284">
    <property type="component" value="Chromosome I"/>
</dbReference>
<dbReference type="KEGG" id="bhu:bhn_I0480"/>
<accession>A0A1D9NZB8</accession>
<dbReference type="OrthoDB" id="9796702at2"/>
<protein>
    <recommendedName>
        <fullName evidence="3">SGNH/GDSL hydrolase family protein</fullName>
    </recommendedName>
</protein>